<evidence type="ECO:0000256" key="3">
    <source>
        <dbReference type="ARBA" id="ARBA00007523"/>
    </source>
</evidence>
<dbReference type="Gene3D" id="3.40.50.11540">
    <property type="entry name" value="NADH-ubiquinone oxidoreductase 51kDa subunit"/>
    <property type="match status" value="1"/>
</dbReference>
<keyword evidence="9" id="KW-0411">Iron-sulfur</keyword>
<dbReference type="EMBL" id="WRPP01000009">
    <property type="protein sequence ID" value="MVU82512.1"/>
    <property type="molecule type" value="Genomic_DNA"/>
</dbReference>
<dbReference type="InterPro" id="IPR037207">
    <property type="entry name" value="Nuop51_4Fe4S-bd_sf"/>
</dbReference>
<evidence type="ECO:0000256" key="4">
    <source>
        <dbReference type="ARBA" id="ARBA00022485"/>
    </source>
</evidence>
<keyword evidence="6" id="KW-0288">FMN</keyword>
<reference evidence="11 12" key="1">
    <citation type="submission" date="2019-12" db="EMBL/GenBank/DDBJ databases">
        <title>Nocardia sp. nov. ET3-3 isolated from soil.</title>
        <authorList>
            <person name="Kanchanasin P."/>
            <person name="Tanasupawat S."/>
            <person name="Yuki M."/>
            <person name="Kudo T."/>
        </authorList>
    </citation>
    <scope>NUCLEOTIDE SEQUENCE [LARGE SCALE GENOMIC DNA]</scope>
    <source>
        <strain evidence="11 12">ET3-3</strain>
    </source>
</reference>
<accession>A0A7K1V7S2</accession>
<dbReference type="GO" id="GO:0046872">
    <property type="term" value="F:metal ion binding"/>
    <property type="evidence" value="ECO:0007669"/>
    <property type="project" value="UniProtKB-KW"/>
</dbReference>
<dbReference type="Gene3D" id="1.20.1440.230">
    <property type="entry name" value="NADH-ubiquinone oxidoreductase 51kDa subunit, iron-sulphur binding domain"/>
    <property type="match status" value="1"/>
</dbReference>
<dbReference type="Gene3D" id="3.10.20.600">
    <property type="match status" value="1"/>
</dbReference>
<dbReference type="PANTHER" id="PTHR11780">
    <property type="entry name" value="NADH-UBIQUINONE OXIDOREDUCTASE FLAVOPROTEIN 1 NDUFV1"/>
    <property type="match status" value="1"/>
</dbReference>
<dbReference type="RefSeq" id="WP_157392097.1">
    <property type="nucleotide sequence ID" value="NZ_WRPP01000009.1"/>
</dbReference>
<gene>
    <name evidence="11" type="ORF">GPX89_35440</name>
</gene>
<comment type="cofactor">
    <cofactor evidence="2">
        <name>[4Fe-4S] cluster</name>
        <dbReference type="ChEBI" id="CHEBI:49883"/>
    </cofactor>
</comment>
<comment type="cofactor">
    <cofactor evidence="1">
        <name>FMN</name>
        <dbReference type="ChEBI" id="CHEBI:58210"/>
    </cofactor>
</comment>
<organism evidence="11 12">
    <name type="scientific">Nocardia terrae</name>
    <dbReference type="NCBI Taxonomy" id="2675851"/>
    <lineage>
        <taxon>Bacteria</taxon>
        <taxon>Bacillati</taxon>
        <taxon>Actinomycetota</taxon>
        <taxon>Actinomycetes</taxon>
        <taxon>Mycobacteriales</taxon>
        <taxon>Nocardiaceae</taxon>
        <taxon>Nocardia</taxon>
    </lineage>
</organism>
<evidence type="ECO:0000256" key="8">
    <source>
        <dbReference type="ARBA" id="ARBA00023004"/>
    </source>
</evidence>
<keyword evidence="8" id="KW-0408">Iron</keyword>
<dbReference type="InterPro" id="IPR011538">
    <property type="entry name" value="Nuo51_FMN-bd"/>
</dbReference>
<dbReference type="Proteomes" id="UP000466794">
    <property type="component" value="Unassembled WGS sequence"/>
</dbReference>
<evidence type="ECO:0000256" key="2">
    <source>
        <dbReference type="ARBA" id="ARBA00001966"/>
    </source>
</evidence>
<sequence>MNGLGSMRAPGVRLLAAPAAELTAHEATHGRLPVVTAALLDAVAASGLRGRGGAGFPTARKLGAVAAAARPIVIANGAEGEPDSHKDAVLLTRAPHLVLDGLVATAAAVGSRDCRLYAPEAVLSAVRRAIAERRAAGYREPKIELTAATETFLAGEKSAVVNRLAGRAAVPVDQVVSLSRSGLHGRPTLVQNVETLAQVGLIARYGPGWFRAVGVDTEPGTRLISLSGTRNAGVFEVASGIGLGELLSRWGGTDPATVRAVLVGGWHGSWISGLAVAGASLSGPGLEHLHAHPGAGVLRVLPHGQCGLRATAEIVDYLARQSAGQCGPCRNGLPTLAAGFAELVDGGGDPGEVARVARLVVGRGACHHPDGTARLVGSALTVFADDLARHRRGSCTAGIPLAPIGAAR</sequence>
<dbReference type="InterPro" id="IPR037225">
    <property type="entry name" value="Nuo51_FMN-bd_sf"/>
</dbReference>
<keyword evidence="12" id="KW-1185">Reference proteome</keyword>
<feature type="domain" description="NADH-ubiquinone oxidoreductase 51kDa subunit iron-sulphur binding" evidence="10">
    <location>
        <begin position="308"/>
        <end position="353"/>
    </location>
</feature>
<dbReference type="SUPFAM" id="SSF140490">
    <property type="entry name" value="Nqo1C-terminal domain-like"/>
    <property type="match status" value="1"/>
</dbReference>
<dbReference type="SUPFAM" id="SSF142019">
    <property type="entry name" value="Nqo1 FMN-binding domain-like"/>
    <property type="match status" value="1"/>
</dbReference>
<evidence type="ECO:0000256" key="6">
    <source>
        <dbReference type="ARBA" id="ARBA00022643"/>
    </source>
</evidence>
<comment type="similarity">
    <text evidence="3">Belongs to the complex I 51 kDa subunit family.</text>
</comment>
<proteinExistence type="inferred from homology"/>
<dbReference type="PANTHER" id="PTHR11780:SF10">
    <property type="entry name" value="NADH DEHYDROGENASE [UBIQUINONE] FLAVOPROTEIN 1, MITOCHONDRIAL"/>
    <property type="match status" value="1"/>
</dbReference>
<dbReference type="InterPro" id="IPR050837">
    <property type="entry name" value="ComplexI_51kDa_subunit"/>
</dbReference>
<evidence type="ECO:0000256" key="5">
    <source>
        <dbReference type="ARBA" id="ARBA00022630"/>
    </source>
</evidence>
<evidence type="ECO:0000256" key="7">
    <source>
        <dbReference type="ARBA" id="ARBA00022723"/>
    </source>
</evidence>
<comment type="caution">
    <text evidence="11">The sequence shown here is derived from an EMBL/GenBank/DDBJ whole genome shotgun (WGS) entry which is preliminary data.</text>
</comment>
<evidence type="ECO:0000259" key="10">
    <source>
        <dbReference type="SMART" id="SM00928"/>
    </source>
</evidence>
<dbReference type="SMART" id="SM00928">
    <property type="entry name" value="NADH_4Fe-4S"/>
    <property type="match status" value="1"/>
</dbReference>
<dbReference type="Pfam" id="PF01512">
    <property type="entry name" value="Complex1_51K"/>
    <property type="match status" value="1"/>
</dbReference>
<dbReference type="GO" id="GO:0003954">
    <property type="term" value="F:NADH dehydrogenase activity"/>
    <property type="evidence" value="ECO:0007669"/>
    <property type="project" value="TreeGrafter"/>
</dbReference>
<dbReference type="AlphaFoldDB" id="A0A7K1V7S2"/>
<evidence type="ECO:0000256" key="1">
    <source>
        <dbReference type="ARBA" id="ARBA00001917"/>
    </source>
</evidence>
<dbReference type="GO" id="GO:0051539">
    <property type="term" value="F:4 iron, 4 sulfur cluster binding"/>
    <property type="evidence" value="ECO:0007669"/>
    <property type="project" value="UniProtKB-KW"/>
</dbReference>
<evidence type="ECO:0000256" key="9">
    <source>
        <dbReference type="ARBA" id="ARBA00023014"/>
    </source>
</evidence>
<evidence type="ECO:0000313" key="12">
    <source>
        <dbReference type="Proteomes" id="UP000466794"/>
    </source>
</evidence>
<keyword evidence="5" id="KW-0285">Flavoprotein</keyword>
<dbReference type="InterPro" id="IPR019575">
    <property type="entry name" value="Nuop51_4Fe4S-bd"/>
</dbReference>
<keyword evidence="7" id="KW-0479">Metal-binding</keyword>
<evidence type="ECO:0000313" key="11">
    <source>
        <dbReference type="EMBL" id="MVU82512.1"/>
    </source>
</evidence>
<keyword evidence="4" id="KW-0004">4Fe-4S</keyword>
<dbReference type="GO" id="GO:0045333">
    <property type="term" value="P:cellular respiration"/>
    <property type="evidence" value="ECO:0007669"/>
    <property type="project" value="TreeGrafter"/>
</dbReference>
<dbReference type="Pfam" id="PF10589">
    <property type="entry name" value="NADH_4Fe-4S"/>
    <property type="match status" value="1"/>
</dbReference>
<dbReference type="SUPFAM" id="SSF142984">
    <property type="entry name" value="Nqo1 middle domain-like"/>
    <property type="match status" value="1"/>
</dbReference>
<protein>
    <submittedName>
        <fullName evidence="11">NADH-quinone oxidoreductase subunit F</fullName>
    </submittedName>
</protein>
<name>A0A7K1V7S2_9NOCA</name>